<accession>A0ACC1HR31</accession>
<dbReference type="EMBL" id="JAMZIH010000688">
    <property type="protein sequence ID" value="KAJ1678989.1"/>
    <property type="molecule type" value="Genomic_DNA"/>
</dbReference>
<dbReference type="Proteomes" id="UP001145114">
    <property type="component" value="Unassembled WGS sequence"/>
</dbReference>
<keyword evidence="2" id="KW-1185">Reference proteome</keyword>
<sequence>DLYFERQPAKFLLSATRINHIEHNRDPEKSSLINAIVNNGSLVKTSKKPVGFELRLPDYGCGGEAGTKDGGHTALLNFFSVRGKYSQSIGEGGGLTLVDMPGYGFKSREEWGDFIINYFRNRHQLRRVYLLIEAKVGQLKATDIQLLEMLEQDTVAAQVGSVLVLECDATTTNGLPGDICTRVSVIRYPMLYQPLTWTMHTRTQIVLTKTDKVKDAAQLAEIKQRVHADAWKYAPTVVSAEVLAGSSKTKAGIQEIRRSILMSCGIIAPIRCSDK</sequence>
<organism evidence="1 2">
    <name type="scientific">Spiromyces aspiralis</name>
    <dbReference type="NCBI Taxonomy" id="68401"/>
    <lineage>
        <taxon>Eukaryota</taxon>
        <taxon>Fungi</taxon>
        <taxon>Fungi incertae sedis</taxon>
        <taxon>Zoopagomycota</taxon>
        <taxon>Kickxellomycotina</taxon>
        <taxon>Kickxellomycetes</taxon>
        <taxon>Kickxellales</taxon>
        <taxon>Kickxellaceae</taxon>
        <taxon>Spiromyces</taxon>
    </lineage>
</organism>
<proteinExistence type="predicted"/>
<evidence type="ECO:0000313" key="2">
    <source>
        <dbReference type="Proteomes" id="UP001145114"/>
    </source>
</evidence>
<comment type="caution">
    <text evidence="1">The sequence shown here is derived from an EMBL/GenBank/DDBJ whole genome shotgun (WGS) entry which is preliminary data.</text>
</comment>
<reference evidence="1" key="1">
    <citation type="submission" date="2022-06" db="EMBL/GenBank/DDBJ databases">
        <title>Phylogenomic reconstructions and comparative analyses of Kickxellomycotina fungi.</title>
        <authorList>
            <person name="Reynolds N.K."/>
            <person name="Stajich J.E."/>
            <person name="Barry K."/>
            <person name="Grigoriev I.V."/>
            <person name="Crous P."/>
            <person name="Smith M.E."/>
        </authorList>
    </citation>
    <scope>NUCLEOTIDE SEQUENCE</scope>
    <source>
        <strain evidence="1">RSA 2271</strain>
    </source>
</reference>
<evidence type="ECO:0000313" key="1">
    <source>
        <dbReference type="EMBL" id="KAJ1678989.1"/>
    </source>
</evidence>
<gene>
    <name evidence="1" type="ORF">EV182_002955</name>
</gene>
<feature type="non-terminal residue" evidence="1">
    <location>
        <position position="1"/>
    </location>
</feature>
<name>A0ACC1HR31_9FUNG</name>
<protein>
    <submittedName>
        <fullName evidence="1">Uncharacterized protein</fullName>
    </submittedName>
</protein>